<organism evidence="1 2">
    <name type="scientific">Nepenthes gracilis</name>
    <name type="common">Slender pitcher plant</name>
    <dbReference type="NCBI Taxonomy" id="150966"/>
    <lineage>
        <taxon>Eukaryota</taxon>
        <taxon>Viridiplantae</taxon>
        <taxon>Streptophyta</taxon>
        <taxon>Embryophyta</taxon>
        <taxon>Tracheophyta</taxon>
        <taxon>Spermatophyta</taxon>
        <taxon>Magnoliopsida</taxon>
        <taxon>eudicotyledons</taxon>
        <taxon>Gunneridae</taxon>
        <taxon>Pentapetalae</taxon>
        <taxon>Caryophyllales</taxon>
        <taxon>Nepenthaceae</taxon>
        <taxon>Nepenthes</taxon>
    </lineage>
</organism>
<dbReference type="Proteomes" id="UP001279734">
    <property type="component" value="Unassembled WGS sequence"/>
</dbReference>
<name>A0AAD3T157_NEPGR</name>
<gene>
    <name evidence="1" type="ORF">Nepgr_021572</name>
</gene>
<evidence type="ECO:0000313" key="2">
    <source>
        <dbReference type="Proteomes" id="UP001279734"/>
    </source>
</evidence>
<keyword evidence="2" id="KW-1185">Reference proteome</keyword>
<accession>A0AAD3T157</accession>
<dbReference type="EMBL" id="BSYO01000021">
    <property type="protein sequence ID" value="GMH19731.1"/>
    <property type="molecule type" value="Genomic_DNA"/>
</dbReference>
<evidence type="ECO:0000313" key="1">
    <source>
        <dbReference type="EMBL" id="GMH19731.1"/>
    </source>
</evidence>
<sequence length="69" mass="7584">MRGPNWDVEGQNCVGAETTRRRIQTQGTNQRFGSSLRKELPLNSLPTHSFLVGRTGSPLAKLDSSKETA</sequence>
<reference evidence="1" key="1">
    <citation type="submission" date="2023-05" db="EMBL/GenBank/DDBJ databases">
        <title>Nepenthes gracilis genome sequencing.</title>
        <authorList>
            <person name="Fukushima K."/>
        </authorList>
    </citation>
    <scope>NUCLEOTIDE SEQUENCE</scope>
    <source>
        <strain evidence="1">SING2019-196</strain>
    </source>
</reference>
<comment type="caution">
    <text evidence="1">The sequence shown here is derived from an EMBL/GenBank/DDBJ whole genome shotgun (WGS) entry which is preliminary data.</text>
</comment>
<dbReference type="AlphaFoldDB" id="A0AAD3T157"/>
<proteinExistence type="predicted"/>
<protein>
    <submittedName>
        <fullName evidence="1">Uncharacterized protein</fullName>
    </submittedName>
</protein>